<evidence type="ECO:0000313" key="3">
    <source>
        <dbReference type="Proteomes" id="UP001595378"/>
    </source>
</evidence>
<name>A0ABV7EBI2_9SPHN</name>
<evidence type="ECO:0000313" key="2">
    <source>
        <dbReference type="EMBL" id="MFC3100088.1"/>
    </source>
</evidence>
<accession>A0ABV7EBI2</accession>
<dbReference type="RefSeq" id="WP_336917890.1">
    <property type="nucleotide sequence ID" value="NZ_JBANRN010000003.1"/>
</dbReference>
<sequence length="122" mass="13012">MKTLLASLTLIALPLAATAQPAPMPTQALDLDHRLLLRCSATFALVANRQAAGEAWALAFPAMAERGREFFVQASAQVLDEAGITTEQLGQLLQSEAQSLVTHDQIAAMMPECLPILEQSGL</sequence>
<gene>
    <name evidence="2" type="ORF">ACFODK_04205</name>
</gene>
<comment type="caution">
    <text evidence="2">The sequence shown here is derived from an EMBL/GenBank/DDBJ whole genome shotgun (WGS) entry which is preliminary data.</text>
</comment>
<feature type="signal peptide" evidence="1">
    <location>
        <begin position="1"/>
        <end position="19"/>
    </location>
</feature>
<dbReference type="Proteomes" id="UP001595378">
    <property type="component" value="Unassembled WGS sequence"/>
</dbReference>
<dbReference type="EMBL" id="JBHRSU010000004">
    <property type="protein sequence ID" value="MFC3100088.1"/>
    <property type="molecule type" value="Genomic_DNA"/>
</dbReference>
<keyword evidence="3" id="KW-1185">Reference proteome</keyword>
<protein>
    <submittedName>
        <fullName evidence="2">Uncharacterized protein</fullName>
    </submittedName>
</protein>
<reference evidence="3" key="1">
    <citation type="journal article" date="2019" name="Int. J. Syst. Evol. Microbiol.">
        <title>The Global Catalogue of Microorganisms (GCM) 10K type strain sequencing project: providing services to taxonomists for standard genome sequencing and annotation.</title>
        <authorList>
            <consortium name="The Broad Institute Genomics Platform"/>
            <consortium name="The Broad Institute Genome Sequencing Center for Infectious Disease"/>
            <person name="Wu L."/>
            <person name="Ma J."/>
        </authorList>
    </citation>
    <scope>NUCLEOTIDE SEQUENCE [LARGE SCALE GENOMIC DNA]</scope>
    <source>
        <strain evidence="3">KCTC 52606</strain>
    </source>
</reference>
<keyword evidence="1" id="KW-0732">Signal</keyword>
<proteinExistence type="predicted"/>
<organism evidence="2 3">
    <name type="scientific">Alteraurantiacibacter lauratis</name>
    <dbReference type="NCBI Taxonomy" id="2054627"/>
    <lineage>
        <taxon>Bacteria</taxon>
        <taxon>Pseudomonadati</taxon>
        <taxon>Pseudomonadota</taxon>
        <taxon>Alphaproteobacteria</taxon>
        <taxon>Sphingomonadales</taxon>
        <taxon>Erythrobacteraceae</taxon>
        <taxon>Alteraurantiacibacter</taxon>
    </lineage>
</organism>
<evidence type="ECO:0000256" key="1">
    <source>
        <dbReference type="SAM" id="SignalP"/>
    </source>
</evidence>
<feature type="chain" id="PRO_5047066852" evidence="1">
    <location>
        <begin position="20"/>
        <end position="122"/>
    </location>
</feature>